<evidence type="ECO:0000256" key="4">
    <source>
        <dbReference type="ARBA" id="ARBA00023186"/>
    </source>
</evidence>
<feature type="disulfide bond" description="Redox-active" evidence="6">
    <location>
        <begin position="270"/>
        <end position="273"/>
    </location>
</feature>
<dbReference type="SUPFAM" id="SSF118352">
    <property type="entry name" value="HSP33 redox switch-like"/>
    <property type="match status" value="1"/>
</dbReference>
<dbReference type="RefSeq" id="WP_055245793.1">
    <property type="nucleotide sequence ID" value="NZ_CABIWA010000017.1"/>
</dbReference>
<dbReference type="Gene3D" id="3.90.1280.10">
    <property type="entry name" value="HSP33 redox switch-like"/>
    <property type="match status" value="1"/>
</dbReference>
<dbReference type="GO" id="GO:0005737">
    <property type="term" value="C:cytoplasm"/>
    <property type="evidence" value="ECO:0007669"/>
    <property type="project" value="UniProtKB-SubCell"/>
</dbReference>
<comment type="subcellular location">
    <subcellularLocation>
        <location evidence="6">Cytoplasm</location>
    </subcellularLocation>
</comment>
<dbReference type="AlphaFoldDB" id="A0A174T6F5"/>
<dbReference type="HAMAP" id="MF_00117">
    <property type="entry name" value="HslO"/>
    <property type="match status" value="1"/>
</dbReference>
<dbReference type="InterPro" id="IPR016153">
    <property type="entry name" value="Heat_shock_Hsp33_N"/>
</dbReference>
<evidence type="ECO:0000313" key="10">
    <source>
        <dbReference type="Proteomes" id="UP000196386"/>
    </source>
</evidence>
<evidence type="ECO:0000313" key="7">
    <source>
        <dbReference type="EMBL" id="CUQ05694.1"/>
    </source>
</evidence>
<evidence type="ECO:0000256" key="2">
    <source>
        <dbReference type="ARBA" id="ARBA00022833"/>
    </source>
</evidence>
<keyword evidence="2 6" id="KW-0862">Zinc</keyword>
<proteinExistence type="inferred from homology"/>
<dbReference type="PANTHER" id="PTHR30111:SF1">
    <property type="entry name" value="33 KDA CHAPERONIN"/>
    <property type="match status" value="1"/>
</dbReference>
<dbReference type="NCBIfam" id="NF001033">
    <property type="entry name" value="PRK00114.1"/>
    <property type="match status" value="1"/>
</dbReference>
<evidence type="ECO:0000256" key="3">
    <source>
        <dbReference type="ARBA" id="ARBA00023157"/>
    </source>
</evidence>
<protein>
    <recommendedName>
        <fullName evidence="6">33 kDa chaperonin</fullName>
    </recommendedName>
    <alternativeName>
        <fullName evidence="6">Heat shock protein 33 homolog</fullName>
        <shortName evidence="6">HSP33</shortName>
    </alternativeName>
</protein>
<keyword evidence="3 6" id="KW-1015">Disulfide bond</keyword>
<reference evidence="8" key="3">
    <citation type="journal article" date="2018" name="BMC Genomics">
        <title>Whole genome sequencing and function prediction of 133 gut anaerobes isolated from chicken caecum in pure cultures.</title>
        <authorList>
            <person name="Medvecky M."/>
            <person name="Cejkova D."/>
            <person name="Polansky O."/>
            <person name="Karasova D."/>
            <person name="Kubasova T."/>
            <person name="Cizek A."/>
            <person name="Rychlik I."/>
        </authorList>
    </citation>
    <scope>NUCLEOTIDE SEQUENCE</scope>
    <source>
        <strain evidence="8">An175</strain>
    </source>
</reference>
<dbReference type="CDD" id="cd00498">
    <property type="entry name" value="Hsp33"/>
    <property type="match status" value="1"/>
</dbReference>
<organism evidence="7 9">
    <name type="scientific">Anaerotruncus colihominis</name>
    <dbReference type="NCBI Taxonomy" id="169435"/>
    <lineage>
        <taxon>Bacteria</taxon>
        <taxon>Bacillati</taxon>
        <taxon>Bacillota</taxon>
        <taxon>Clostridia</taxon>
        <taxon>Eubacteriales</taxon>
        <taxon>Oscillospiraceae</taxon>
        <taxon>Anaerotruncus</taxon>
    </lineage>
</organism>
<dbReference type="OrthoDB" id="9776534at2"/>
<dbReference type="PIRSF" id="PIRSF005261">
    <property type="entry name" value="Heat_shock_Hsp33"/>
    <property type="match status" value="1"/>
</dbReference>
<comment type="similarity">
    <text evidence="6">Belongs to the HSP33 family.</text>
</comment>
<keyword evidence="5 6" id="KW-0676">Redox-active center</keyword>
<reference evidence="10" key="2">
    <citation type="submission" date="2017-04" db="EMBL/GenBank/DDBJ databases">
        <title>Function of individual gut microbiota members based on whole genome sequencing of pure cultures obtained from chicken caecum.</title>
        <authorList>
            <person name="Medvecky M."/>
            <person name="Cejkova D."/>
            <person name="Polansky O."/>
            <person name="Karasova D."/>
            <person name="Kubasova T."/>
            <person name="Cizek A."/>
            <person name="Rychlik I."/>
        </authorList>
    </citation>
    <scope>NUCLEOTIDE SEQUENCE [LARGE SCALE GENOMIC DNA]</scope>
    <source>
        <strain evidence="10">An175</strain>
    </source>
</reference>
<sequence length="291" mass="30383">MGKLVRAIAAGGLAVCTAVDSTDIAARAEQIHKTSATVTAALGRLMTAASIMGSQLKNEEDSVTVRMAGGGPAGTLIAVSDSTGNPRGYVANPIVEIPLNAQGKLDVAGAVGKEGMLTVIKDVGLPEPATGSVPIVSGEIAADVTNYYAVSEQTPAVCALGVLVNPDLSVRAAGGYLVQLLPGAGEDVISRIEENIRDIKPASTMIDEGMTPGQIIDTVMAGLSPEVLETRTVAYTCTCSKARVERALVSLGRDELRRLAREQETAQVECHFCDKTYTFTRAELEALLNRK</sequence>
<feature type="disulfide bond" description="Redox-active" evidence="6">
    <location>
        <begin position="237"/>
        <end position="239"/>
    </location>
</feature>
<dbReference type="InterPro" id="IPR000397">
    <property type="entry name" value="Heat_shock_Hsp33"/>
</dbReference>
<gene>
    <name evidence="6 7" type="primary">hslO</name>
    <name evidence="8" type="ORF">B5F11_13050</name>
    <name evidence="7" type="ORF">ERS852551_02945</name>
</gene>
<keyword evidence="1 6" id="KW-0963">Cytoplasm</keyword>
<evidence type="ECO:0000256" key="5">
    <source>
        <dbReference type="ARBA" id="ARBA00023284"/>
    </source>
</evidence>
<evidence type="ECO:0000313" key="9">
    <source>
        <dbReference type="Proteomes" id="UP000095765"/>
    </source>
</evidence>
<dbReference type="Proteomes" id="UP000095765">
    <property type="component" value="Unassembled WGS sequence"/>
</dbReference>
<dbReference type="EMBL" id="CZBE01000023">
    <property type="protein sequence ID" value="CUQ05694.1"/>
    <property type="molecule type" value="Genomic_DNA"/>
</dbReference>
<reference evidence="7 9" key="1">
    <citation type="submission" date="2015-09" db="EMBL/GenBank/DDBJ databases">
        <authorList>
            <consortium name="Pathogen Informatics"/>
        </authorList>
    </citation>
    <scope>NUCLEOTIDE SEQUENCE [LARGE SCALE GENOMIC DNA]</scope>
    <source>
        <strain evidence="7 9">2789STDY5834939</strain>
    </source>
</reference>
<dbReference type="PANTHER" id="PTHR30111">
    <property type="entry name" value="33 KDA CHAPERONIN"/>
    <property type="match status" value="1"/>
</dbReference>
<evidence type="ECO:0000256" key="6">
    <source>
        <dbReference type="HAMAP-Rule" id="MF_00117"/>
    </source>
</evidence>
<dbReference type="GO" id="GO:0051082">
    <property type="term" value="F:unfolded protein binding"/>
    <property type="evidence" value="ECO:0007669"/>
    <property type="project" value="UniProtKB-UniRule"/>
</dbReference>
<keyword evidence="7" id="KW-0346">Stress response</keyword>
<comment type="function">
    <text evidence="6">Redox regulated molecular chaperone. Protects both thermally unfolding and oxidatively damaged proteins from irreversible aggregation. Plays an important role in the bacterial defense system toward oxidative stress.</text>
</comment>
<dbReference type="EMBL" id="NFKP01000017">
    <property type="protein sequence ID" value="OUP68501.1"/>
    <property type="molecule type" value="Genomic_DNA"/>
</dbReference>
<dbReference type="Pfam" id="PF01430">
    <property type="entry name" value="HSP33"/>
    <property type="match status" value="1"/>
</dbReference>
<name>A0A174T6F5_9FIRM</name>
<dbReference type="SUPFAM" id="SSF64397">
    <property type="entry name" value="Hsp33 domain"/>
    <property type="match status" value="1"/>
</dbReference>
<accession>A0A174T6F5</accession>
<dbReference type="Gene3D" id="3.55.30.10">
    <property type="entry name" value="Hsp33 domain"/>
    <property type="match status" value="1"/>
</dbReference>
<evidence type="ECO:0000313" key="8">
    <source>
        <dbReference type="EMBL" id="OUP68501.1"/>
    </source>
</evidence>
<keyword evidence="4 6" id="KW-0143">Chaperone</keyword>
<dbReference type="GO" id="GO:0042026">
    <property type="term" value="P:protein refolding"/>
    <property type="evidence" value="ECO:0007669"/>
    <property type="project" value="TreeGrafter"/>
</dbReference>
<dbReference type="GO" id="GO:0044183">
    <property type="term" value="F:protein folding chaperone"/>
    <property type="evidence" value="ECO:0007669"/>
    <property type="project" value="TreeGrafter"/>
</dbReference>
<dbReference type="InterPro" id="IPR016154">
    <property type="entry name" value="Heat_shock_Hsp33_C"/>
</dbReference>
<dbReference type="Proteomes" id="UP000196386">
    <property type="component" value="Unassembled WGS sequence"/>
</dbReference>
<comment type="PTM">
    <text evidence="6">Under oxidizing conditions two disulfide bonds are formed involving the reactive cysteines. Under reducing conditions zinc is bound to the reactive cysteines and the protein is inactive.</text>
</comment>
<evidence type="ECO:0000256" key="1">
    <source>
        <dbReference type="ARBA" id="ARBA00022490"/>
    </source>
</evidence>